<evidence type="ECO:0000313" key="2">
    <source>
        <dbReference type="EMBL" id="KAK9268340.1"/>
    </source>
</evidence>
<accession>A0AAP0NAU9</accession>
<organism evidence="2 3">
    <name type="scientific">Liquidambar formosana</name>
    <name type="common">Formosan gum</name>
    <dbReference type="NCBI Taxonomy" id="63359"/>
    <lineage>
        <taxon>Eukaryota</taxon>
        <taxon>Viridiplantae</taxon>
        <taxon>Streptophyta</taxon>
        <taxon>Embryophyta</taxon>
        <taxon>Tracheophyta</taxon>
        <taxon>Spermatophyta</taxon>
        <taxon>Magnoliopsida</taxon>
        <taxon>eudicotyledons</taxon>
        <taxon>Gunneridae</taxon>
        <taxon>Pentapetalae</taxon>
        <taxon>Saxifragales</taxon>
        <taxon>Altingiaceae</taxon>
        <taxon>Liquidambar</taxon>
    </lineage>
</organism>
<name>A0AAP0NAU9_LIQFO</name>
<feature type="compositionally biased region" description="Basic and acidic residues" evidence="1">
    <location>
        <begin position="420"/>
        <end position="429"/>
    </location>
</feature>
<comment type="caution">
    <text evidence="2">The sequence shown here is derived from an EMBL/GenBank/DDBJ whole genome shotgun (WGS) entry which is preliminary data.</text>
</comment>
<dbReference type="Proteomes" id="UP001415857">
    <property type="component" value="Unassembled WGS sequence"/>
</dbReference>
<feature type="region of interest" description="Disordered" evidence="1">
    <location>
        <begin position="320"/>
        <end position="343"/>
    </location>
</feature>
<dbReference type="InterPro" id="IPR045881">
    <property type="entry name" value="MNM1-like"/>
</dbReference>
<protein>
    <recommendedName>
        <fullName evidence="4">AT hook motif-containing protein</fullName>
    </recommendedName>
</protein>
<gene>
    <name evidence="2" type="ORF">L1049_000089</name>
</gene>
<feature type="compositionally biased region" description="Basic residues" evidence="1">
    <location>
        <begin position="18"/>
        <end position="27"/>
    </location>
</feature>
<feature type="region of interest" description="Disordered" evidence="1">
    <location>
        <begin position="404"/>
        <end position="446"/>
    </location>
</feature>
<proteinExistence type="predicted"/>
<evidence type="ECO:0008006" key="4">
    <source>
        <dbReference type="Google" id="ProtNLM"/>
    </source>
</evidence>
<feature type="compositionally biased region" description="Polar residues" evidence="1">
    <location>
        <begin position="1"/>
        <end position="13"/>
    </location>
</feature>
<feature type="compositionally biased region" description="Polar residues" evidence="1">
    <location>
        <begin position="404"/>
        <end position="419"/>
    </location>
</feature>
<evidence type="ECO:0000256" key="1">
    <source>
        <dbReference type="SAM" id="MobiDB-lite"/>
    </source>
</evidence>
<reference evidence="2 3" key="1">
    <citation type="journal article" date="2024" name="Plant J.">
        <title>Genome sequences and population genomics reveal climatic adaptation and genomic divergence between two closely related sweetgum species.</title>
        <authorList>
            <person name="Xu W.Q."/>
            <person name="Ren C.Q."/>
            <person name="Zhang X.Y."/>
            <person name="Comes H.P."/>
            <person name="Liu X.H."/>
            <person name="Li Y.G."/>
            <person name="Kettle C.J."/>
            <person name="Jalonen R."/>
            <person name="Gaisberger H."/>
            <person name="Ma Y.Z."/>
            <person name="Qiu Y.X."/>
        </authorList>
    </citation>
    <scope>NUCLEOTIDE SEQUENCE [LARGE SCALE GENOMIC DNA]</scope>
    <source>
        <strain evidence="2">Hangzhou</strain>
    </source>
</reference>
<feature type="compositionally biased region" description="Polar residues" evidence="1">
    <location>
        <begin position="436"/>
        <end position="446"/>
    </location>
</feature>
<feature type="region of interest" description="Disordered" evidence="1">
    <location>
        <begin position="1"/>
        <end position="53"/>
    </location>
</feature>
<dbReference type="AlphaFoldDB" id="A0AAP0NAU9"/>
<sequence>MNQPDQGNDSVATANVPVKRKRGRPRKDKSLNRGENAPAPPGFGGVNGNQPRQVEPVEDANDVMVGQAVSGVVEAAFDAGYLLSVRVGNSDTTLRGVVFKAGRYVPVSAENDVAPNVQMIRRNEIHFPMQNQIQVHGNNPRSRERNEHHRHRNKTSLPFNESQPANQVPRVGPRAANLIASKGKQVPAVASQAALSVASRGNVVPVVLQPVNLSNGLPPATQAPHLVSSKGKQVLPLALQAAHISNGSAPANQVPNVANQVLTSQSQTSQQVASTGVQNEGDPLCRPMPQVLEGGESKSMNLHGGPFETLLGEVEKRIQVPSQSAETEIDNSESSGKLSNKDSGFTLGAEVPHMNEPLLIKPLQAVQPNLHNQSVSVPKPLENDRTGRMTELLQVVHENMMENQASQVQHPDAGSTLQSHEMRSPKAELAEEETVNSKPRSRASSV</sequence>
<feature type="region of interest" description="Disordered" evidence="1">
    <location>
        <begin position="128"/>
        <end position="170"/>
    </location>
</feature>
<keyword evidence="3" id="KW-1185">Reference proteome</keyword>
<dbReference type="PANTHER" id="PTHR34682">
    <property type="entry name" value="AT HOOK MOTIF-CONTAINING PROTEIN"/>
    <property type="match status" value="1"/>
</dbReference>
<evidence type="ECO:0000313" key="3">
    <source>
        <dbReference type="Proteomes" id="UP001415857"/>
    </source>
</evidence>
<feature type="compositionally biased region" description="Polar residues" evidence="1">
    <location>
        <begin position="155"/>
        <end position="166"/>
    </location>
</feature>
<dbReference type="PANTHER" id="PTHR34682:SF1">
    <property type="entry name" value="PROTEIN METABOLIC NETWORK MODULATOR 1"/>
    <property type="match status" value="1"/>
</dbReference>
<dbReference type="EMBL" id="JBBPBK010000015">
    <property type="protein sequence ID" value="KAK9268340.1"/>
    <property type="molecule type" value="Genomic_DNA"/>
</dbReference>